<dbReference type="Proteomes" id="UP001519460">
    <property type="component" value="Unassembled WGS sequence"/>
</dbReference>
<protein>
    <submittedName>
        <fullName evidence="1">Uncharacterized protein</fullName>
    </submittedName>
</protein>
<sequence length="271" mass="30915">MKRPNEDVMRERSCYNLTCYWCSTTDPHDPCYTNVTLVSTKRCEEHEDRCSVYREDRQGRFHYISRNCNASCKAECGTWGDDVDEDRCSSCCNSSLCNVDSSASSLWATSLWSACVLDSVLLSDFFRFGYLWPSSFMRQWTNSLIPWQWANSMRFNSCLSGFPELNSPWKSSIWTKSLLAKASRTNSTWTNSAWTKIIGCNSTWTKFTWTNSMWTKVTWADSVLTNAVCTKSMWNSSVWSVLAAGRWKALLSGVTFWALVVPWALSEGAGS</sequence>
<comment type="caution">
    <text evidence="1">The sequence shown here is derived from an EMBL/GenBank/DDBJ whole genome shotgun (WGS) entry which is preliminary data.</text>
</comment>
<organism evidence="1 2">
    <name type="scientific">Batillaria attramentaria</name>
    <dbReference type="NCBI Taxonomy" id="370345"/>
    <lineage>
        <taxon>Eukaryota</taxon>
        <taxon>Metazoa</taxon>
        <taxon>Spiralia</taxon>
        <taxon>Lophotrochozoa</taxon>
        <taxon>Mollusca</taxon>
        <taxon>Gastropoda</taxon>
        <taxon>Caenogastropoda</taxon>
        <taxon>Sorbeoconcha</taxon>
        <taxon>Cerithioidea</taxon>
        <taxon>Batillariidae</taxon>
        <taxon>Batillaria</taxon>
    </lineage>
</organism>
<dbReference type="AlphaFoldDB" id="A0ABD0JLP1"/>
<evidence type="ECO:0000313" key="1">
    <source>
        <dbReference type="EMBL" id="KAK7475397.1"/>
    </source>
</evidence>
<reference evidence="1 2" key="1">
    <citation type="journal article" date="2023" name="Sci. Data">
        <title>Genome assembly of the Korean intertidal mud-creeper Batillaria attramentaria.</title>
        <authorList>
            <person name="Patra A.K."/>
            <person name="Ho P.T."/>
            <person name="Jun S."/>
            <person name="Lee S.J."/>
            <person name="Kim Y."/>
            <person name="Won Y.J."/>
        </authorList>
    </citation>
    <scope>NUCLEOTIDE SEQUENCE [LARGE SCALE GENOMIC DNA]</scope>
    <source>
        <strain evidence="1">Wonlab-2016</strain>
    </source>
</reference>
<gene>
    <name evidence="1" type="ORF">BaRGS_00033347</name>
</gene>
<name>A0ABD0JLP1_9CAEN</name>
<proteinExistence type="predicted"/>
<keyword evidence="2" id="KW-1185">Reference proteome</keyword>
<dbReference type="EMBL" id="JACVVK020000407">
    <property type="protein sequence ID" value="KAK7475397.1"/>
    <property type="molecule type" value="Genomic_DNA"/>
</dbReference>
<accession>A0ABD0JLP1</accession>
<evidence type="ECO:0000313" key="2">
    <source>
        <dbReference type="Proteomes" id="UP001519460"/>
    </source>
</evidence>